<evidence type="ECO:0000256" key="1">
    <source>
        <dbReference type="SAM" id="MobiDB-lite"/>
    </source>
</evidence>
<reference evidence="2 3" key="1">
    <citation type="journal article" date="2014" name="BMC Genomics">
        <title>Adaptive genomic structural variation in the grape powdery mildew pathogen, Erysiphe necator.</title>
        <authorList>
            <person name="Jones L."/>
            <person name="Riaz S."/>
            <person name="Morales-Cruz A."/>
            <person name="Amrine K.C."/>
            <person name="McGuire B."/>
            <person name="Gubler W.D."/>
            <person name="Walker M.A."/>
            <person name="Cantu D."/>
        </authorList>
    </citation>
    <scope>NUCLEOTIDE SEQUENCE [LARGE SCALE GENOMIC DNA]</scope>
    <source>
        <strain evidence="3">c</strain>
    </source>
</reference>
<feature type="compositionally biased region" description="Polar residues" evidence="1">
    <location>
        <begin position="64"/>
        <end position="74"/>
    </location>
</feature>
<evidence type="ECO:0000313" key="2">
    <source>
        <dbReference type="EMBL" id="KHJ31855.1"/>
    </source>
</evidence>
<gene>
    <name evidence="2" type="ORF">EV44_g4530</name>
</gene>
<protein>
    <submittedName>
        <fullName evidence="2">Uncharacterized protein</fullName>
    </submittedName>
</protein>
<evidence type="ECO:0000313" key="3">
    <source>
        <dbReference type="Proteomes" id="UP000030854"/>
    </source>
</evidence>
<dbReference type="STRING" id="52586.A0A0B1P3F9"/>
<dbReference type="Proteomes" id="UP000030854">
    <property type="component" value="Unassembled WGS sequence"/>
</dbReference>
<sequence length="393" mass="43010">MNPDVDITSLLTESINNKTTTTTNTTTTTSPLSLESPEQHHQKQNNLIPSPSLSRAVIADPESVSPQVASTSSGTSNAIRTTTATTRSRHVSGGTTEDRLTLLPEKRPLPWREGVDPGAENETGGESRRKQIRFGCLLATRGDVQAIPCNTCANGRGKFSVCISLPNFFRGACASCQLSGRPNRCSIKKTEDTPENPNIIRVLNLSQAHSVENSSLPHYESNGNHPKRRKLTATMITNNAPTWDETQRRWGQELSDGSMSQLNSGSRKWATVNRQTATKSIESIMKSITDDRHTDPKSVANVNSHSELSRNWSSITQIQGEKTTNGFAPQSNRSTEENNVPCEIEQKIVIIDTLPKAKQRQVYGLISGIQGGIDHLQCELNSLKNALGIDDKD</sequence>
<feature type="compositionally biased region" description="Low complexity" evidence="1">
    <location>
        <begin position="75"/>
        <end position="86"/>
    </location>
</feature>
<feature type="region of interest" description="Disordered" evidence="1">
    <location>
        <begin position="62"/>
        <end position="127"/>
    </location>
</feature>
<feature type="compositionally biased region" description="Basic and acidic residues" evidence="1">
    <location>
        <begin position="96"/>
        <end position="115"/>
    </location>
</feature>
<proteinExistence type="predicted"/>
<dbReference type="AlphaFoldDB" id="A0A0B1P3F9"/>
<keyword evidence="3" id="KW-1185">Reference proteome</keyword>
<organism evidence="2 3">
    <name type="scientific">Uncinula necator</name>
    <name type="common">Grape powdery mildew</name>
    <dbReference type="NCBI Taxonomy" id="52586"/>
    <lineage>
        <taxon>Eukaryota</taxon>
        <taxon>Fungi</taxon>
        <taxon>Dikarya</taxon>
        <taxon>Ascomycota</taxon>
        <taxon>Pezizomycotina</taxon>
        <taxon>Leotiomycetes</taxon>
        <taxon>Erysiphales</taxon>
        <taxon>Erysiphaceae</taxon>
        <taxon>Erysiphe</taxon>
    </lineage>
</organism>
<feature type="region of interest" description="Disordered" evidence="1">
    <location>
        <begin position="16"/>
        <end position="48"/>
    </location>
</feature>
<comment type="caution">
    <text evidence="2">The sequence shown here is derived from an EMBL/GenBank/DDBJ whole genome shotgun (WGS) entry which is preliminary data.</text>
</comment>
<dbReference type="InterPro" id="IPR022190">
    <property type="entry name" value="DUF3716"/>
</dbReference>
<feature type="compositionally biased region" description="Low complexity" evidence="1">
    <location>
        <begin position="16"/>
        <end position="29"/>
    </location>
</feature>
<name>A0A0B1P3F9_UNCNE</name>
<dbReference type="Pfam" id="PF12511">
    <property type="entry name" value="DUF3716"/>
    <property type="match status" value="1"/>
</dbReference>
<dbReference type="EMBL" id="JNVN01002536">
    <property type="protein sequence ID" value="KHJ31855.1"/>
    <property type="molecule type" value="Genomic_DNA"/>
</dbReference>
<dbReference type="HOGENOM" id="CLU_702479_0_0_1"/>
<accession>A0A0B1P3F9</accession>